<gene>
    <name evidence="2" type="ORF">DA803_02665</name>
</gene>
<dbReference type="OrthoDB" id="401192at2"/>
<keyword evidence="3" id="KW-1185">Reference proteome</keyword>
<reference evidence="2 3" key="1">
    <citation type="submission" date="2018-05" db="EMBL/GenBank/DDBJ databases">
        <title>Annotation of the Mycoplasma phocidae genome.</title>
        <authorList>
            <person name="Brown D.R."/>
            <person name="Kutish G.F."/>
            <person name="Frasca S.Jr."/>
        </authorList>
    </citation>
    <scope>NUCLEOTIDE SEQUENCE [LARGE SCALE GENOMIC DNA]</scope>
    <source>
        <strain evidence="2 3">105</strain>
    </source>
</reference>
<name>A0A2Z5IQT3_9BACT</name>
<dbReference type="AlphaFoldDB" id="A0A2Z5IQT3"/>
<evidence type="ECO:0000313" key="3">
    <source>
        <dbReference type="Proteomes" id="UP000252477"/>
    </source>
</evidence>
<dbReference type="Proteomes" id="UP000252477">
    <property type="component" value="Chromosome"/>
</dbReference>
<sequence>MKRKNLKIKLILGIGAAAATLPIAAVSCFKELTPEEKKFNEYKRRYINAKNYVFDDFEDFTVKKDHVLYPKTNVADDNFVNIYNDFNRWYDDFSYKYKIFRDVIKKYGPEEIKRLKVHYTKEVKINLNPHDFKDGDWNYSLFENKNVTKWLINKDRFVEMLVKILNLPNLNTNIAVSGLDMYEYLKVRKSLVEYRLNPDAPSFKENPPGYWSKLTFSSDFWRQSYDRDKNEFKASSWYGAYTNFEAFNTLDPFSIYVKPKLMPGMKDNGFNDSSHSVTLKSYEYDGVDSVWYPRRDKKLMEYPRYILYEGMFFFIRVNDEPEIRWDLSSFGLNKDLYYFYDYKIQSYENKELFSDFEFKNKEGTKLKEILNPWKNADPSKYY</sequence>
<evidence type="ECO:0000256" key="1">
    <source>
        <dbReference type="SAM" id="SignalP"/>
    </source>
</evidence>
<feature type="chain" id="PRO_5016328557" description="Lipoprotein" evidence="1">
    <location>
        <begin position="25"/>
        <end position="382"/>
    </location>
</feature>
<dbReference type="EMBL" id="CP029295">
    <property type="protein sequence ID" value="AXE60972.1"/>
    <property type="molecule type" value="Genomic_DNA"/>
</dbReference>
<dbReference type="PROSITE" id="PS51257">
    <property type="entry name" value="PROKAR_LIPOPROTEIN"/>
    <property type="match status" value="1"/>
</dbReference>
<proteinExistence type="predicted"/>
<evidence type="ECO:0000313" key="2">
    <source>
        <dbReference type="EMBL" id="AXE60972.1"/>
    </source>
</evidence>
<keyword evidence="1" id="KW-0732">Signal</keyword>
<dbReference type="RefSeq" id="WP_114191071.1">
    <property type="nucleotide sequence ID" value="NZ_CP029295.1"/>
</dbReference>
<evidence type="ECO:0008006" key="4">
    <source>
        <dbReference type="Google" id="ProtNLM"/>
    </source>
</evidence>
<dbReference type="KEGG" id="mpho:DA803_02665"/>
<feature type="signal peptide" evidence="1">
    <location>
        <begin position="1"/>
        <end position="24"/>
    </location>
</feature>
<accession>A0A2Z5IQT3</accession>
<protein>
    <recommendedName>
        <fullName evidence="4">Lipoprotein</fullName>
    </recommendedName>
</protein>
<organism evidence="2 3">
    <name type="scientific">[Mycoplasma] phocae</name>
    <dbReference type="NCBI Taxonomy" id="142651"/>
    <lineage>
        <taxon>Bacteria</taxon>
        <taxon>Bacillati</taxon>
        <taxon>Mycoplasmatota</taxon>
        <taxon>Mycoplasmoidales</taxon>
        <taxon>Metamycoplasmataceae</taxon>
        <taxon>Metamycoplasma</taxon>
    </lineage>
</organism>